<organism evidence="2 3">
    <name type="scientific">Litoribrevibacter albus</name>
    <dbReference type="NCBI Taxonomy" id="1473156"/>
    <lineage>
        <taxon>Bacteria</taxon>
        <taxon>Pseudomonadati</taxon>
        <taxon>Pseudomonadota</taxon>
        <taxon>Gammaproteobacteria</taxon>
        <taxon>Oceanospirillales</taxon>
        <taxon>Oceanospirillaceae</taxon>
        <taxon>Litoribrevibacter</taxon>
    </lineage>
</organism>
<dbReference type="InterPro" id="IPR014996">
    <property type="entry name" value="AcaB"/>
</dbReference>
<accession>A0AA37SBI8</accession>
<dbReference type="GeneID" id="23447936"/>
<proteinExistence type="predicted"/>
<dbReference type="NCBIfam" id="TIGR03761">
    <property type="entry name" value="ICE_PFL4669"/>
    <property type="match status" value="1"/>
</dbReference>
<dbReference type="Proteomes" id="UP001161389">
    <property type="component" value="Unassembled WGS sequence"/>
</dbReference>
<dbReference type="EMBL" id="BSNM01000013">
    <property type="protein sequence ID" value="GLQ31401.1"/>
    <property type="molecule type" value="Genomic_DNA"/>
</dbReference>
<reference evidence="2" key="1">
    <citation type="journal article" date="2014" name="Int. J. Syst. Evol. Microbiol.">
        <title>Complete genome sequence of Corynebacterium casei LMG S-19264T (=DSM 44701T), isolated from a smear-ripened cheese.</title>
        <authorList>
            <consortium name="US DOE Joint Genome Institute (JGI-PGF)"/>
            <person name="Walter F."/>
            <person name="Albersmeier A."/>
            <person name="Kalinowski J."/>
            <person name="Ruckert C."/>
        </authorList>
    </citation>
    <scope>NUCLEOTIDE SEQUENCE</scope>
    <source>
        <strain evidence="2">NBRC 110071</strain>
    </source>
</reference>
<feature type="compositionally biased region" description="Basic and acidic residues" evidence="1">
    <location>
        <begin position="261"/>
        <end position="275"/>
    </location>
</feature>
<dbReference type="Pfam" id="PF08900">
    <property type="entry name" value="AcaB"/>
    <property type="match status" value="1"/>
</dbReference>
<name>A0AA37SBI8_9GAMM</name>
<evidence type="ECO:0000313" key="2">
    <source>
        <dbReference type="EMBL" id="GLQ31401.1"/>
    </source>
</evidence>
<comment type="caution">
    <text evidence="2">The sequence shown here is derived from an EMBL/GenBank/DDBJ whole genome shotgun (WGS) entry which is preliminary data.</text>
</comment>
<evidence type="ECO:0000313" key="3">
    <source>
        <dbReference type="Proteomes" id="UP001161389"/>
    </source>
</evidence>
<sequence>MADSNSQKMAAIGAKQDIEIELATRPALRLWQGREKTQKRHGILGLPGFCKIVRGIEQAVREDDPYADYHYHRIEQAIDDLTFDLDSELKDIQSFIDENIPPAMRLPDIGSKNPVVVPIRFASRLGFQLVYQLLKVDQIVLKVLLANHIGLLPNKEKFETLARVEKRVRSVLHMVFSYRHTGVTRDDMAANNQKAQKAKELMGDLEVGYLEGTTRSDNAPPLPMKRLQTMGKALEKGKAENKSKAAAKEANSSSEDELGAELDRVLKQADEEMTRSAKKKVATA</sequence>
<keyword evidence="3" id="KW-1185">Reference proteome</keyword>
<protein>
    <submittedName>
        <fullName evidence="2">Integrating conjugative element protein</fullName>
    </submittedName>
</protein>
<gene>
    <name evidence="2" type="ORF">GCM10007876_18800</name>
</gene>
<feature type="compositionally biased region" description="Basic and acidic residues" evidence="1">
    <location>
        <begin position="233"/>
        <end position="247"/>
    </location>
</feature>
<feature type="region of interest" description="Disordered" evidence="1">
    <location>
        <begin position="231"/>
        <end position="284"/>
    </location>
</feature>
<dbReference type="AlphaFoldDB" id="A0AA37SBI8"/>
<dbReference type="RefSeq" id="WP_004748797.1">
    <property type="nucleotide sequence ID" value="NZ_BSNM01000013.1"/>
</dbReference>
<evidence type="ECO:0000256" key="1">
    <source>
        <dbReference type="SAM" id="MobiDB-lite"/>
    </source>
</evidence>
<reference evidence="2" key="2">
    <citation type="submission" date="2023-01" db="EMBL/GenBank/DDBJ databases">
        <title>Draft genome sequence of Litoribrevibacter albus strain NBRC 110071.</title>
        <authorList>
            <person name="Sun Q."/>
            <person name="Mori K."/>
        </authorList>
    </citation>
    <scope>NUCLEOTIDE SEQUENCE</scope>
    <source>
        <strain evidence="2">NBRC 110071</strain>
    </source>
</reference>